<accession>A0A1G1ZTM6</accession>
<dbReference type="PANTHER" id="PTHR23135:SF4">
    <property type="entry name" value="UDP-N-ACETYLMURAMOYL-L-ALANYL-D-GLUTAMATE--2,6-DIAMINOPIMELATE LIGASE MURE HOMOLOG, CHLOROPLASTIC"/>
    <property type="match status" value="1"/>
</dbReference>
<dbReference type="InterPro" id="IPR013221">
    <property type="entry name" value="Mur_ligase_cen"/>
</dbReference>
<dbReference type="Gene3D" id="3.40.1190.10">
    <property type="entry name" value="Mur-like, catalytic domain"/>
    <property type="match status" value="1"/>
</dbReference>
<dbReference type="EMBL" id="MHJL01000015">
    <property type="protein sequence ID" value="OGY67831.1"/>
    <property type="molecule type" value="Genomic_DNA"/>
</dbReference>
<dbReference type="PANTHER" id="PTHR23135">
    <property type="entry name" value="MUR LIGASE FAMILY MEMBER"/>
    <property type="match status" value="1"/>
</dbReference>
<feature type="domain" description="Mur ligase central" evidence="2">
    <location>
        <begin position="33"/>
        <end position="195"/>
    </location>
</feature>
<evidence type="ECO:0000259" key="1">
    <source>
        <dbReference type="Pfam" id="PF02875"/>
    </source>
</evidence>
<organism evidence="3 4">
    <name type="scientific">Candidatus Harrisonbacteria bacterium RIFCSPLOWO2_02_FULL_41_13b</name>
    <dbReference type="NCBI Taxonomy" id="1798409"/>
    <lineage>
        <taxon>Bacteria</taxon>
        <taxon>Candidatus Harrisoniibacteriota</taxon>
    </lineage>
</organism>
<dbReference type="GO" id="GO:0016881">
    <property type="term" value="F:acid-amino acid ligase activity"/>
    <property type="evidence" value="ECO:0007669"/>
    <property type="project" value="InterPro"/>
</dbReference>
<dbReference type="Proteomes" id="UP000177690">
    <property type="component" value="Unassembled WGS sequence"/>
</dbReference>
<name>A0A1G1ZTM6_9BACT</name>
<dbReference type="Pfam" id="PF08245">
    <property type="entry name" value="Mur_ligase_M"/>
    <property type="match status" value="1"/>
</dbReference>
<dbReference type="InterPro" id="IPR036615">
    <property type="entry name" value="Mur_ligase_C_dom_sf"/>
</dbReference>
<dbReference type="InterPro" id="IPR004101">
    <property type="entry name" value="Mur_ligase_C"/>
</dbReference>
<gene>
    <name evidence="3" type="ORF">A3I24_01505</name>
</gene>
<dbReference type="Pfam" id="PF02875">
    <property type="entry name" value="Mur_ligase_C"/>
    <property type="match status" value="1"/>
</dbReference>
<evidence type="ECO:0000313" key="3">
    <source>
        <dbReference type="EMBL" id="OGY67831.1"/>
    </source>
</evidence>
<dbReference type="Gene3D" id="3.90.190.20">
    <property type="entry name" value="Mur ligase, C-terminal domain"/>
    <property type="match status" value="1"/>
</dbReference>
<protein>
    <recommendedName>
        <fullName evidence="5">UDP-N-acetylmuramoyl-L-alanyl-D-glutamate--2, 6-diaminopimelate ligase</fullName>
    </recommendedName>
</protein>
<reference evidence="3 4" key="1">
    <citation type="journal article" date="2016" name="Nat. Commun.">
        <title>Thousands of microbial genomes shed light on interconnected biogeochemical processes in an aquifer system.</title>
        <authorList>
            <person name="Anantharaman K."/>
            <person name="Brown C.T."/>
            <person name="Hug L.A."/>
            <person name="Sharon I."/>
            <person name="Castelle C.J."/>
            <person name="Probst A.J."/>
            <person name="Thomas B.C."/>
            <person name="Singh A."/>
            <person name="Wilkins M.J."/>
            <person name="Karaoz U."/>
            <person name="Brodie E.L."/>
            <person name="Williams K.H."/>
            <person name="Hubbard S.S."/>
            <person name="Banfield J.F."/>
        </authorList>
    </citation>
    <scope>NUCLEOTIDE SEQUENCE [LARGE SCALE GENOMIC DNA]</scope>
</reference>
<dbReference type="AlphaFoldDB" id="A0A1G1ZTM6"/>
<dbReference type="SUPFAM" id="SSF53623">
    <property type="entry name" value="MurD-like peptide ligases, catalytic domain"/>
    <property type="match status" value="1"/>
</dbReference>
<dbReference type="InterPro" id="IPR036565">
    <property type="entry name" value="Mur-like_cat_sf"/>
</dbReference>
<dbReference type="GO" id="GO:0005524">
    <property type="term" value="F:ATP binding"/>
    <property type="evidence" value="ECO:0007669"/>
    <property type="project" value="InterPro"/>
</dbReference>
<dbReference type="SUPFAM" id="SSF53244">
    <property type="entry name" value="MurD-like peptide ligases, peptide-binding domain"/>
    <property type="match status" value="1"/>
</dbReference>
<dbReference type="STRING" id="1798409.A3I24_01505"/>
<comment type="caution">
    <text evidence="3">The sequence shown here is derived from an EMBL/GenBank/DDBJ whole genome shotgun (WGS) entry which is preliminary data.</text>
</comment>
<proteinExistence type="predicted"/>
<evidence type="ECO:0000313" key="4">
    <source>
        <dbReference type="Proteomes" id="UP000177690"/>
    </source>
</evidence>
<dbReference type="CDD" id="cd01983">
    <property type="entry name" value="SIMIBI"/>
    <property type="match status" value="1"/>
</dbReference>
<evidence type="ECO:0000259" key="2">
    <source>
        <dbReference type="Pfam" id="PF08245"/>
    </source>
</evidence>
<sequence length="413" mass="46861">MINYLKNIYHYVLAWAGSILYWFPSREIFVLGVTGTKGKSTTVELINAILEAAGKKTALVSSLRFKIGSQSIKNDTSMTMPGRFFIQKKLREAVNAGCEYFLIEVTSQGILQHRHRFIDFDAALFTNVHPEHIEAHGSFENYRQTKASFFEYVAHKSKKPQKFFLMNEDDPSKSYFVHAVNGSGKVFYFGREHFIDKDLDKMKIADWFLNNFNLENAAAATAFAKARNIDWQAITKVLSKFGGIPGRLEVLKEKPFKVVIDYAHTPDSLEKVYEALSASVRSSKFKVQKLICVLGAAGGGRDKWKRPVMGKIAAHYCKDIILTNEDPYDENPETILKEIESGFSQIPNPKFQILKNYWKILDRKEAIKKAISLAKAGDTVIITGKGSESWLHMAGGKKIAWDEKRVVEEILRK</sequence>
<feature type="domain" description="Mur ligase C-terminal" evidence="1">
    <location>
        <begin position="246"/>
        <end position="386"/>
    </location>
</feature>
<evidence type="ECO:0008006" key="5">
    <source>
        <dbReference type="Google" id="ProtNLM"/>
    </source>
</evidence>